<keyword evidence="3" id="KW-0378">Hydrolase</keyword>
<evidence type="ECO:0000259" key="5">
    <source>
        <dbReference type="PROSITE" id="PS50075"/>
    </source>
</evidence>
<dbReference type="Gene3D" id="1.10.1200.10">
    <property type="entry name" value="ACP-like"/>
    <property type="match status" value="1"/>
</dbReference>
<feature type="domain" description="Carrier" evidence="5">
    <location>
        <begin position="214"/>
        <end position="287"/>
    </location>
</feature>
<comment type="caution">
    <text evidence="6">The sequence shown here is derived from an EMBL/GenBank/DDBJ whole genome shotgun (WGS) entry which is preliminary data.</text>
</comment>
<reference evidence="7" key="1">
    <citation type="journal article" date="2019" name="Int. J. Syst. Evol. Microbiol.">
        <title>The Global Catalogue of Microorganisms (GCM) 10K type strain sequencing project: providing services to taxonomists for standard genome sequencing and annotation.</title>
        <authorList>
            <consortium name="The Broad Institute Genomics Platform"/>
            <consortium name="The Broad Institute Genome Sequencing Center for Infectious Disease"/>
            <person name="Wu L."/>
            <person name="Ma J."/>
        </authorList>
    </citation>
    <scope>NUCLEOTIDE SEQUENCE [LARGE SCALE GENOMIC DNA]</scope>
    <source>
        <strain evidence="7">KCTC 23701</strain>
    </source>
</reference>
<dbReference type="PANTHER" id="PTHR43540:SF3">
    <property type="entry name" value="ENTEROBACTIN SYNTHASE COMPONENT B"/>
    <property type="match status" value="1"/>
</dbReference>
<dbReference type="InterPro" id="IPR009081">
    <property type="entry name" value="PP-bd_ACP"/>
</dbReference>
<dbReference type="InterPro" id="IPR016291">
    <property type="entry name" value="Isochorismatase"/>
</dbReference>
<dbReference type="SUPFAM" id="SSF52499">
    <property type="entry name" value="Isochorismatase-like hydrolases"/>
    <property type="match status" value="1"/>
</dbReference>
<dbReference type="RefSeq" id="WP_189458658.1">
    <property type="nucleotide sequence ID" value="NZ_BMYO01000001.1"/>
</dbReference>
<sequence length="290" mass="31630">MAIPRIASYPLPTAADLPAGKVDWTPDARRAVLLVHDMQRYFVDFYDRTQAPVPELIARIRALVTRCRALGIPVAYTAQPGNQKPEDRALLTDFWGTGLAADPALTDIVAELAPTPIDTVFTKWRYSAFKRSNFEQWIKDAGRDQLIICGVYAHIGCLSTALEAFMLDIQPFLVADAVADFSRDEHLMALNYAAGRCAKVTALADTLAALPLPALTAGLVRSDVAAQMQLTPAELQDDDNLLLLGLDSIRLMALVERWRALGADVGFVDLAETPTLDAWTARLCGEAAHA</sequence>
<accession>A0ABQ3GVV9</accession>
<dbReference type="PRINTS" id="PR01398">
    <property type="entry name" value="ISCHRISMTASE"/>
</dbReference>
<dbReference type="CDD" id="cd01013">
    <property type="entry name" value="isochorismatase"/>
    <property type="match status" value="1"/>
</dbReference>
<dbReference type="InterPro" id="IPR036380">
    <property type="entry name" value="Isochorismatase-like_sf"/>
</dbReference>
<dbReference type="SUPFAM" id="SSF47336">
    <property type="entry name" value="ACP-like"/>
    <property type="match status" value="1"/>
</dbReference>
<dbReference type="PROSITE" id="PS50075">
    <property type="entry name" value="CARRIER"/>
    <property type="match status" value="1"/>
</dbReference>
<dbReference type="InterPro" id="IPR000868">
    <property type="entry name" value="Isochorismatase-like_dom"/>
</dbReference>
<keyword evidence="7" id="KW-1185">Reference proteome</keyword>
<dbReference type="InterPro" id="IPR036736">
    <property type="entry name" value="ACP-like_sf"/>
</dbReference>
<dbReference type="PANTHER" id="PTHR43540">
    <property type="entry name" value="PEROXYUREIDOACRYLATE/UREIDOACRYLATE AMIDOHYDROLASE-RELATED"/>
    <property type="match status" value="1"/>
</dbReference>
<name>A0ABQ3GVV9_9NEIS</name>
<dbReference type="PIRSF" id="PIRSF001111">
    <property type="entry name" value="Isochorismatase"/>
    <property type="match status" value="1"/>
</dbReference>
<gene>
    <name evidence="6" type="primary">dhbB</name>
    <name evidence="6" type="ORF">GCM10007350_06150</name>
</gene>
<comment type="pathway">
    <text evidence="1">Siderophore biosynthesis.</text>
</comment>
<evidence type="ECO:0000313" key="7">
    <source>
        <dbReference type="Proteomes" id="UP000604737"/>
    </source>
</evidence>
<evidence type="ECO:0000256" key="3">
    <source>
        <dbReference type="ARBA" id="ARBA00022801"/>
    </source>
</evidence>
<evidence type="ECO:0000256" key="1">
    <source>
        <dbReference type="ARBA" id="ARBA00004924"/>
    </source>
</evidence>
<evidence type="ECO:0000256" key="4">
    <source>
        <dbReference type="ARBA" id="ARBA00048590"/>
    </source>
</evidence>
<dbReference type="EMBL" id="BMYO01000001">
    <property type="protein sequence ID" value="GHD57452.1"/>
    <property type="molecule type" value="Genomic_DNA"/>
</dbReference>
<evidence type="ECO:0000313" key="6">
    <source>
        <dbReference type="EMBL" id="GHD57452.1"/>
    </source>
</evidence>
<dbReference type="Pfam" id="PF00857">
    <property type="entry name" value="Isochorismatase"/>
    <property type="match status" value="1"/>
</dbReference>
<evidence type="ECO:0000256" key="2">
    <source>
        <dbReference type="ARBA" id="ARBA00012100"/>
    </source>
</evidence>
<comment type="catalytic activity">
    <reaction evidence="4">
        <text>isochorismate + H2O = (2S,3S)-2,3-dihydroxy-2,3-dihydrobenzoate + pyruvate</text>
        <dbReference type="Rhea" id="RHEA:11112"/>
        <dbReference type="ChEBI" id="CHEBI:15361"/>
        <dbReference type="ChEBI" id="CHEBI:15377"/>
        <dbReference type="ChEBI" id="CHEBI:29780"/>
        <dbReference type="ChEBI" id="CHEBI:58764"/>
        <dbReference type="EC" id="3.3.2.1"/>
    </reaction>
</comment>
<dbReference type="Proteomes" id="UP000604737">
    <property type="component" value="Unassembled WGS sequence"/>
</dbReference>
<dbReference type="EC" id="3.3.2.1" evidence="2"/>
<dbReference type="Pfam" id="PF00550">
    <property type="entry name" value="PP-binding"/>
    <property type="match status" value="1"/>
</dbReference>
<protein>
    <recommendedName>
        <fullName evidence="2">isochorismatase</fullName>
        <ecNumber evidence="2">3.3.2.1</ecNumber>
    </recommendedName>
</protein>
<organism evidence="6 7">
    <name type="scientific">Jeongeupia chitinilytica</name>
    <dbReference type="NCBI Taxonomy" id="1041641"/>
    <lineage>
        <taxon>Bacteria</taxon>
        <taxon>Pseudomonadati</taxon>
        <taxon>Pseudomonadota</taxon>
        <taxon>Betaproteobacteria</taxon>
        <taxon>Neisseriales</taxon>
        <taxon>Chitinibacteraceae</taxon>
        <taxon>Jeongeupia</taxon>
    </lineage>
</organism>
<proteinExistence type="predicted"/>
<dbReference type="Gene3D" id="3.40.50.850">
    <property type="entry name" value="Isochorismatase-like"/>
    <property type="match status" value="1"/>
</dbReference>
<dbReference type="InterPro" id="IPR050272">
    <property type="entry name" value="Isochorismatase-like_hydrls"/>
</dbReference>